<dbReference type="Proteomes" id="UP000605805">
    <property type="component" value="Unassembled WGS sequence"/>
</dbReference>
<dbReference type="EMBL" id="DQTV01000045">
    <property type="protein sequence ID" value="HIP56933.1"/>
    <property type="molecule type" value="Genomic_DNA"/>
</dbReference>
<accession>A0A832Z2X8</accession>
<evidence type="ECO:0000256" key="1">
    <source>
        <dbReference type="HAMAP-Rule" id="MF_00582"/>
    </source>
</evidence>
<dbReference type="Gene3D" id="3.30.2170.10">
    <property type="entry name" value="archaeoglobus fulgidus dsm 4304 superfamily"/>
    <property type="match status" value="1"/>
</dbReference>
<evidence type="ECO:0000313" key="2">
    <source>
        <dbReference type="EMBL" id="HIP56933.1"/>
    </source>
</evidence>
<reference evidence="2" key="1">
    <citation type="journal article" date="2020" name="ISME J.">
        <title>Gammaproteobacteria mediating utilization of methyl-, sulfur- and petroleum organic compounds in deep ocean hydrothermal plumes.</title>
        <authorList>
            <person name="Zhou Z."/>
            <person name="Liu Y."/>
            <person name="Pan J."/>
            <person name="Cron B.R."/>
            <person name="Toner B.M."/>
            <person name="Anantharaman K."/>
            <person name="Breier J.A."/>
            <person name="Dick G.J."/>
            <person name="Li M."/>
        </authorList>
    </citation>
    <scope>NUCLEOTIDE SEQUENCE</scope>
    <source>
        <strain evidence="2">SZUA-1435</strain>
    </source>
</reference>
<sequence length="203" mass="23374">MLRYCSIGLDDGYFAFEDKKIYGKTVLVGTITTVDRRILDVLISFITIDGLDAISQAMQMVEKAVSRYGPYLEVVFLDGVTYAGFNIIDPLRLHNMLNIPVIVVFRHELDLKKVLSALRAHFVDWKYRYKVIEQTYRASHKVRSPVRGVEVRITVIGVSVMNGVKLFFRYASIYPEPYCLRVADRIASSLGKTLHKYDESRRR</sequence>
<dbReference type="Pfam" id="PF01949">
    <property type="entry name" value="Endo_dU"/>
    <property type="match status" value="1"/>
</dbReference>
<dbReference type="PANTHER" id="PTHR39518">
    <property type="entry name" value="UPF0215 PROTEIN MJ1150"/>
    <property type="match status" value="1"/>
</dbReference>
<protein>
    <recommendedName>
        <fullName evidence="1">UPF0215 protein EYH02_02530</fullName>
    </recommendedName>
</protein>
<dbReference type="PANTHER" id="PTHR39518:SF2">
    <property type="entry name" value="UPF0215 PROTEIN MJ1150"/>
    <property type="match status" value="1"/>
</dbReference>
<dbReference type="HAMAP" id="MF_00582">
    <property type="entry name" value="UPF0215"/>
    <property type="match status" value="1"/>
</dbReference>
<dbReference type="AlphaFoldDB" id="A0A832Z2X8"/>
<name>A0A832Z2X8_9CREN</name>
<gene>
    <name evidence="2" type="ORF">EYH02_02530</name>
</gene>
<dbReference type="InterPro" id="IPR002802">
    <property type="entry name" value="Endo_dU"/>
</dbReference>
<comment type="caution">
    <text evidence="2">The sequence shown here is derived from an EMBL/GenBank/DDBJ whole genome shotgun (WGS) entry which is preliminary data.</text>
</comment>
<evidence type="ECO:0000313" key="3">
    <source>
        <dbReference type="Proteomes" id="UP000605805"/>
    </source>
</evidence>
<comment type="similarity">
    <text evidence="1">Belongs to the UPF0215 family.</text>
</comment>
<organism evidence="2 3">
    <name type="scientific">Ignisphaera aggregans</name>
    <dbReference type="NCBI Taxonomy" id="334771"/>
    <lineage>
        <taxon>Archaea</taxon>
        <taxon>Thermoproteota</taxon>
        <taxon>Thermoprotei</taxon>
        <taxon>Desulfurococcales</taxon>
        <taxon>Desulfurococcaceae</taxon>
        <taxon>Ignisphaera</taxon>
    </lineage>
</organism>
<dbReference type="PIRSF" id="PIRSF006380">
    <property type="entry name" value="UCP006380"/>
    <property type="match status" value="1"/>
</dbReference>
<proteinExistence type="inferred from homology"/>